<evidence type="ECO:0000313" key="2">
    <source>
        <dbReference type="EMBL" id="AIC66434.1"/>
    </source>
</evidence>
<protein>
    <submittedName>
        <fullName evidence="2">Vitellogenin 1</fullName>
    </submittedName>
</protein>
<dbReference type="EMBL" id="KF583751">
    <property type="protein sequence ID" value="AIC66434.1"/>
    <property type="molecule type" value="mRNA"/>
</dbReference>
<reference evidence="2" key="1">
    <citation type="journal article" date="2014" name="Insect Biochem. Mol. Biol.">
        <title>Juvenile hormone signaling during reproduction and development of the linden bug, Pyrrhocoris apterus.</title>
        <authorList>
            <person name="Smykal V."/>
            <person name="Bajgar A."/>
            <person name="Provaznik J."/>
            <person name="Fexova S."/>
            <person name="Buricova M."/>
            <person name="Takaki K."/>
            <person name="Hodkova M."/>
            <person name="Jindra M."/>
            <person name="Dolezel D."/>
        </authorList>
    </citation>
    <scope>NUCLEOTIDE SEQUENCE</scope>
</reference>
<dbReference type="InterPro" id="IPR050733">
    <property type="entry name" value="Vitellogenin/Apolipophorin"/>
</dbReference>
<dbReference type="PROSITE" id="PS51233">
    <property type="entry name" value="VWFD"/>
    <property type="match status" value="1"/>
</dbReference>
<dbReference type="GO" id="GO:0005319">
    <property type="term" value="F:lipid transporter activity"/>
    <property type="evidence" value="ECO:0007669"/>
    <property type="project" value="TreeGrafter"/>
</dbReference>
<proteinExistence type="evidence at transcript level"/>
<organism evidence="2">
    <name type="scientific">Pyrrhocoris apterus</name>
    <name type="common">Sap sucking bug</name>
    <name type="synonym">Cimex apterus</name>
    <dbReference type="NCBI Taxonomy" id="37000"/>
    <lineage>
        <taxon>Eukaryota</taxon>
        <taxon>Metazoa</taxon>
        <taxon>Ecdysozoa</taxon>
        <taxon>Arthropoda</taxon>
        <taxon>Hexapoda</taxon>
        <taxon>Insecta</taxon>
        <taxon>Pterygota</taxon>
        <taxon>Neoptera</taxon>
        <taxon>Paraneoptera</taxon>
        <taxon>Hemiptera</taxon>
        <taxon>Heteroptera</taxon>
        <taxon>Panheteroptera</taxon>
        <taxon>Pentatomomorpha</taxon>
        <taxon>Pyrrhocoroidea</taxon>
        <taxon>Pyrrhocoridae</taxon>
        <taxon>Pyrrhocoris</taxon>
    </lineage>
</organism>
<dbReference type="PANTHER" id="PTHR23345:SF15">
    <property type="entry name" value="VITELLOGENIN 1-RELATED"/>
    <property type="match status" value="1"/>
</dbReference>
<dbReference type="PANTHER" id="PTHR23345">
    <property type="entry name" value="VITELLOGENIN-RELATED"/>
    <property type="match status" value="1"/>
</dbReference>
<dbReference type="AlphaFoldDB" id="A0A060L1S3"/>
<feature type="non-terminal residue" evidence="2">
    <location>
        <position position="1"/>
    </location>
</feature>
<dbReference type="SMART" id="SM00216">
    <property type="entry name" value="VWD"/>
    <property type="match status" value="1"/>
</dbReference>
<name>A0A060L1S3_PYRAP</name>
<dbReference type="InterPro" id="IPR001846">
    <property type="entry name" value="VWF_type-D"/>
</dbReference>
<feature type="domain" description="VWFD" evidence="1">
    <location>
        <begin position="188"/>
        <end position="383"/>
    </location>
</feature>
<dbReference type="Pfam" id="PF00094">
    <property type="entry name" value="VWD"/>
    <property type="match status" value="1"/>
</dbReference>
<accession>A0A060L1S3</accession>
<evidence type="ECO:0000259" key="1">
    <source>
        <dbReference type="PROSITE" id="PS51233"/>
    </source>
</evidence>
<sequence>MINYKNALQSSNSSFKGMFHMGEKLRSAPQVSFEGKLERTQQRERHILEHPLTNLCEEEMSKGNQIRPSCQNVTFQANLRDKYEIDIKYQNVPAVVKKAVYDIYSYGRHLFYQNNEEDVMEKNPSGKMKIGVQLEPSLRSMNVSIVAPSLSSKFYGVNVKEMAVPLVVYHPRYNSFEWLTDNMFNSQPLATAAIDGNVVTTFDNNTYPIDLGDCYHVLAMYAPNGMQGMNKQHSLWNPKQNVSILVKQENFKSKQIRIVVDDISIDLRRDMEPNPASVKANGQNVEYSQSKLGKWSSNNVYLEVFELPDKSTVIQLPIQGMKLVFDGSRALLSVSPAYMNRMRGLAGTFDGEKTTDFSIPNNRMLKDHLLFGATYALTDAYCNGPANQRQEEARRAPMYEKYFLSGNVVTDEEAGRGKSEWKIKSSKMSKNQIGSLKRCEKMRTQTFKDGGRICFSTQPQLTCNSRCKASKKIQKTIDFHCIQVSSTSEHWSRMIEMGANPNLSQKSVDRQVSLSLPESCQFRG</sequence>